<keyword evidence="4" id="KW-1185">Reference proteome</keyword>
<evidence type="ECO:0000256" key="1">
    <source>
        <dbReference type="ARBA" id="ARBA00023239"/>
    </source>
</evidence>
<sequence length="148" mass="15544">MSVTALPTRAPDYVIHGRGVVPGITVGEALVTRDTISGWGGVNPMAGKVIESRHELNGVSFADKILVFPGAKGSSGWSSIFHMTRLAGTAPLALLFNVTTTKAALGAVVLRVPALTDFDRDPLALIATGDLLRVNADEGKVEGWRAPR</sequence>
<name>A0ABV7V8N2_9SPHN</name>
<dbReference type="EMBL" id="JBHRYE010000044">
    <property type="protein sequence ID" value="MFC3673433.1"/>
    <property type="molecule type" value="Genomic_DNA"/>
</dbReference>
<evidence type="ECO:0000259" key="2">
    <source>
        <dbReference type="Pfam" id="PF01989"/>
    </source>
</evidence>
<reference evidence="4" key="1">
    <citation type="journal article" date="2019" name="Int. J. Syst. Evol. Microbiol.">
        <title>The Global Catalogue of Microorganisms (GCM) 10K type strain sequencing project: providing services to taxonomists for standard genome sequencing and annotation.</title>
        <authorList>
            <consortium name="The Broad Institute Genomics Platform"/>
            <consortium name="The Broad Institute Genome Sequencing Center for Infectious Disease"/>
            <person name="Wu L."/>
            <person name="Ma J."/>
        </authorList>
    </citation>
    <scope>NUCLEOTIDE SEQUENCE [LARGE SCALE GENOMIC DNA]</scope>
    <source>
        <strain evidence="4">KCTC 42224</strain>
    </source>
</reference>
<evidence type="ECO:0000313" key="3">
    <source>
        <dbReference type="EMBL" id="MFC3673433.1"/>
    </source>
</evidence>
<dbReference type="PANTHER" id="PTHR36577">
    <property type="entry name" value="DUF521 DOMAIN PROTEIN (AFU_ORTHOLOGUE AFUA_6G00490)"/>
    <property type="match status" value="1"/>
</dbReference>
<accession>A0ABV7V8N2</accession>
<keyword evidence="1" id="KW-0456">Lyase</keyword>
<dbReference type="PANTHER" id="PTHR36577:SF3">
    <property type="entry name" value="DUF521 DOMAIN PROTEIN (AFU_ORTHOLOGUE AFUA_6G00490)"/>
    <property type="match status" value="1"/>
</dbReference>
<proteinExistence type="predicted"/>
<gene>
    <name evidence="3" type="ORF">ACFOOT_18580</name>
</gene>
<dbReference type="Proteomes" id="UP001595683">
    <property type="component" value="Unassembled WGS sequence"/>
</dbReference>
<dbReference type="Gene3D" id="3.50.30.10">
    <property type="entry name" value="Phosphohistidine domain"/>
    <property type="match status" value="1"/>
</dbReference>
<comment type="caution">
    <text evidence="3">The sequence shown here is derived from an EMBL/GenBank/DDBJ whole genome shotgun (WGS) entry which is preliminary data.</text>
</comment>
<dbReference type="InterPro" id="IPR002840">
    <property type="entry name" value="PMDh-S-like_dom"/>
</dbReference>
<organism evidence="3 4">
    <name type="scientific">Novosphingobium pokkalii</name>
    <dbReference type="NCBI Taxonomy" id="1770194"/>
    <lineage>
        <taxon>Bacteria</taxon>
        <taxon>Pseudomonadati</taxon>
        <taxon>Pseudomonadota</taxon>
        <taxon>Alphaproteobacteria</taxon>
        <taxon>Sphingomonadales</taxon>
        <taxon>Sphingomonadaceae</taxon>
        <taxon>Novosphingobium</taxon>
    </lineage>
</organism>
<dbReference type="Pfam" id="PF01989">
    <property type="entry name" value="AcnX_swivel_put"/>
    <property type="match status" value="1"/>
</dbReference>
<feature type="domain" description="Phosphomevalonate dehydratase small subunit-like" evidence="2">
    <location>
        <begin position="36"/>
        <end position="114"/>
    </location>
</feature>
<evidence type="ECO:0000313" key="4">
    <source>
        <dbReference type="Proteomes" id="UP001595683"/>
    </source>
</evidence>
<dbReference type="SUPFAM" id="SSF52016">
    <property type="entry name" value="LeuD/IlvD-like"/>
    <property type="match status" value="1"/>
</dbReference>
<protein>
    <submittedName>
        <fullName evidence="3">Aconitase X swivel domain-containing protein</fullName>
    </submittedName>
</protein>
<dbReference type="RefSeq" id="WP_191326181.1">
    <property type="nucleotide sequence ID" value="NZ_BMZP01000033.1"/>
</dbReference>